<evidence type="ECO:0000256" key="2">
    <source>
        <dbReference type="ARBA" id="ARBA00023125"/>
    </source>
</evidence>
<evidence type="ECO:0000256" key="1">
    <source>
        <dbReference type="ARBA" id="ARBA00023015"/>
    </source>
</evidence>
<dbReference type="PANTHER" id="PTHR30146">
    <property type="entry name" value="LACI-RELATED TRANSCRIPTIONAL REPRESSOR"/>
    <property type="match status" value="1"/>
</dbReference>
<dbReference type="PROSITE" id="PS50932">
    <property type="entry name" value="HTH_LACI_2"/>
    <property type="match status" value="1"/>
</dbReference>
<keyword evidence="3" id="KW-0804">Transcription</keyword>
<evidence type="ECO:0000313" key="5">
    <source>
        <dbReference type="EMBL" id="NCH86676.1"/>
    </source>
</evidence>
<dbReference type="Gene3D" id="3.40.50.2300">
    <property type="match status" value="2"/>
</dbReference>
<dbReference type="SUPFAM" id="SSF47413">
    <property type="entry name" value="lambda repressor-like DNA-binding domains"/>
    <property type="match status" value="1"/>
</dbReference>
<feature type="domain" description="HTH lacI-type" evidence="4">
    <location>
        <begin position="2"/>
        <end position="56"/>
    </location>
</feature>
<dbReference type="Pfam" id="PF00356">
    <property type="entry name" value="LacI"/>
    <property type="match status" value="1"/>
</dbReference>
<evidence type="ECO:0000313" key="6">
    <source>
        <dbReference type="Proteomes" id="UP000778262"/>
    </source>
</evidence>
<keyword evidence="2" id="KW-0238">DNA-binding</keyword>
<protein>
    <submittedName>
        <fullName evidence="5">LacI family transcriptional regulator</fullName>
    </submittedName>
</protein>
<dbReference type="RefSeq" id="WP_105635331.1">
    <property type="nucleotide sequence ID" value="NZ_CP166012.1"/>
</dbReference>
<organism evidence="5 6">
    <name type="scientific">Cronobacter dublinensis</name>
    <dbReference type="NCBI Taxonomy" id="413497"/>
    <lineage>
        <taxon>Bacteria</taxon>
        <taxon>Pseudomonadati</taxon>
        <taxon>Pseudomonadota</taxon>
        <taxon>Gammaproteobacteria</taxon>
        <taxon>Enterobacterales</taxon>
        <taxon>Enterobacteriaceae</taxon>
        <taxon>Cronobacter</taxon>
    </lineage>
</organism>
<dbReference type="EMBL" id="RPBY01000001">
    <property type="protein sequence ID" value="NCH86676.1"/>
    <property type="molecule type" value="Genomic_DNA"/>
</dbReference>
<dbReference type="GO" id="GO:0003700">
    <property type="term" value="F:DNA-binding transcription factor activity"/>
    <property type="evidence" value="ECO:0007669"/>
    <property type="project" value="TreeGrafter"/>
</dbReference>
<dbReference type="SMART" id="SM00354">
    <property type="entry name" value="HTH_LACI"/>
    <property type="match status" value="1"/>
</dbReference>
<dbReference type="SUPFAM" id="SSF53822">
    <property type="entry name" value="Periplasmic binding protein-like I"/>
    <property type="match status" value="1"/>
</dbReference>
<dbReference type="Gene3D" id="1.10.260.40">
    <property type="entry name" value="lambda repressor-like DNA-binding domains"/>
    <property type="match status" value="1"/>
</dbReference>
<proteinExistence type="predicted"/>
<gene>
    <name evidence="5" type="ORF">EHJ13_04285</name>
</gene>
<reference evidence="5" key="1">
    <citation type="submission" date="2018-11" db="EMBL/GenBank/DDBJ databases">
        <title>Genomics analysis of Putative Virulence Factors on Adhesion and Cytotoxicity for Cronobacter spp.</title>
        <authorList>
            <person name="Cui J."/>
        </authorList>
    </citation>
    <scope>NUCLEOTIDE SEQUENCE</scope>
    <source>
        <strain evidence="5">SD69</strain>
    </source>
</reference>
<dbReference type="CDD" id="cd01392">
    <property type="entry name" value="HTH_LacI"/>
    <property type="match status" value="1"/>
</dbReference>
<dbReference type="InterPro" id="IPR010982">
    <property type="entry name" value="Lambda_DNA-bd_dom_sf"/>
</dbReference>
<accession>A0A9Q4SYJ9</accession>
<dbReference type="InterPro" id="IPR001761">
    <property type="entry name" value="Peripla_BP/Lac1_sug-bd_dom"/>
</dbReference>
<name>A0A9Q4SYJ9_9ENTR</name>
<dbReference type="InterPro" id="IPR000843">
    <property type="entry name" value="HTH_LacI"/>
</dbReference>
<dbReference type="Pfam" id="PF00532">
    <property type="entry name" value="Peripla_BP_1"/>
    <property type="match status" value="1"/>
</dbReference>
<dbReference type="InterPro" id="IPR028082">
    <property type="entry name" value="Peripla_BP_I"/>
</dbReference>
<dbReference type="PRINTS" id="PR00036">
    <property type="entry name" value="HTHLACI"/>
</dbReference>
<sequence length="329" mass="35512">MVTLEDVAAHAGVSRATVSRVVNGDSKVKPHTRARVEAAIQALGYAPHPAARALASSQSHTIGLVTTSYRGGFFGAMMDAVQSEAQRHGKQLLVTQGRDSAQNERDAITQLYNLRCDGLLLHVRMLEDDALRALAAAGRRFVVLDREVPGLESRCVAFDHRAASVMATRYLLARGHTSVACLHGPRTRASSRLRLQGFLDAMQAAGLTPVACLEADYSLQGGYAQMQALLAKATPGAVYCCNEEMAVGAMLAMNEHGLRIGQDISCVCYDSGERADFVRPRLTSVHFPISDMARFGARKLLDDACEPQIFMPQMIERDSVKDLAGAGVK</sequence>
<dbReference type="GO" id="GO:0000976">
    <property type="term" value="F:transcription cis-regulatory region binding"/>
    <property type="evidence" value="ECO:0007669"/>
    <property type="project" value="TreeGrafter"/>
</dbReference>
<evidence type="ECO:0000259" key="4">
    <source>
        <dbReference type="PROSITE" id="PS50932"/>
    </source>
</evidence>
<dbReference type="PROSITE" id="PS00356">
    <property type="entry name" value="HTH_LACI_1"/>
    <property type="match status" value="1"/>
</dbReference>
<comment type="caution">
    <text evidence="5">The sequence shown here is derived from an EMBL/GenBank/DDBJ whole genome shotgun (WGS) entry which is preliminary data.</text>
</comment>
<dbReference type="PANTHER" id="PTHR30146:SF131">
    <property type="entry name" value="LACI FAMILY DNA-BINDING TRANSCRIPTIONAL REGULATOR"/>
    <property type="match status" value="1"/>
</dbReference>
<evidence type="ECO:0000256" key="3">
    <source>
        <dbReference type="ARBA" id="ARBA00023163"/>
    </source>
</evidence>
<keyword evidence="1" id="KW-0805">Transcription regulation</keyword>
<dbReference type="Proteomes" id="UP000778262">
    <property type="component" value="Unassembled WGS sequence"/>
</dbReference>
<dbReference type="AlphaFoldDB" id="A0A9Q4SYJ9"/>